<dbReference type="Proteomes" id="UP000653472">
    <property type="component" value="Unassembled WGS sequence"/>
</dbReference>
<dbReference type="PANTHER" id="PTHR46332:SF5">
    <property type="entry name" value="ASPARTATE BETA-HYDROXYLASE DOMAIN CONTAINING 2"/>
    <property type="match status" value="1"/>
</dbReference>
<comment type="similarity">
    <text evidence="1">Belongs to the aspartyl/asparaginyl beta-hydroxylase family.</text>
</comment>
<dbReference type="InterPro" id="IPR027443">
    <property type="entry name" value="IPNS-like_sf"/>
</dbReference>
<dbReference type="InterPro" id="IPR007803">
    <property type="entry name" value="Asp/Arg/Pro-Hydrxlase"/>
</dbReference>
<feature type="domain" description="Aspartyl/asparaginy/proline hydroxylase" evidence="4">
    <location>
        <begin position="69"/>
        <end position="225"/>
    </location>
</feature>
<evidence type="ECO:0000256" key="2">
    <source>
        <dbReference type="ARBA" id="ARBA00022964"/>
    </source>
</evidence>
<evidence type="ECO:0000313" key="5">
    <source>
        <dbReference type="EMBL" id="NKF23666.1"/>
    </source>
</evidence>
<evidence type="ECO:0000256" key="1">
    <source>
        <dbReference type="ARBA" id="ARBA00007730"/>
    </source>
</evidence>
<dbReference type="EMBL" id="JAAVXB010000009">
    <property type="protein sequence ID" value="NKF23666.1"/>
    <property type="molecule type" value="Genomic_DNA"/>
</dbReference>
<evidence type="ECO:0000313" key="6">
    <source>
        <dbReference type="Proteomes" id="UP000653472"/>
    </source>
</evidence>
<gene>
    <name evidence="5" type="ORF">G7Y82_15215</name>
</gene>
<comment type="caution">
    <text evidence="5">The sequence shown here is derived from an EMBL/GenBank/DDBJ whole genome shotgun (WGS) entry which is preliminary data.</text>
</comment>
<dbReference type="InterPro" id="IPR051821">
    <property type="entry name" value="Asp/Asn_beta-hydroxylase"/>
</dbReference>
<dbReference type="GO" id="GO:0051213">
    <property type="term" value="F:dioxygenase activity"/>
    <property type="evidence" value="ECO:0007669"/>
    <property type="project" value="UniProtKB-KW"/>
</dbReference>
<evidence type="ECO:0000259" key="4">
    <source>
        <dbReference type="Pfam" id="PF05118"/>
    </source>
</evidence>
<keyword evidence="2" id="KW-0223">Dioxygenase</keyword>
<name>A0A969WA95_9GAMM</name>
<keyword evidence="3" id="KW-0560">Oxidoreductase</keyword>
<dbReference type="PANTHER" id="PTHR46332">
    <property type="entry name" value="ASPARTATE BETA-HYDROXYLASE DOMAIN-CONTAINING PROTEIN 2"/>
    <property type="match status" value="1"/>
</dbReference>
<dbReference type="GO" id="GO:0016020">
    <property type="term" value="C:membrane"/>
    <property type="evidence" value="ECO:0007669"/>
    <property type="project" value="TreeGrafter"/>
</dbReference>
<keyword evidence="6" id="KW-1185">Reference proteome</keyword>
<dbReference type="SUPFAM" id="SSF51197">
    <property type="entry name" value="Clavaminate synthase-like"/>
    <property type="match status" value="1"/>
</dbReference>
<accession>A0A969WA95</accession>
<organism evidence="5 6">
    <name type="scientific">Solimonas marina</name>
    <dbReference type="NCBI Taxonomy" id="2714601"/>
    <lineage>
        <taxon>Bacteria</taxon>
        <taxon>Pseudomonadati</taxon>
        <taxon>Pseudomonadota</taxon>
        <taxon>Gammaproteobacteria</taxon>
        <taxon>Nevskiales</taxon>
        <taxon>Nevskiaceae</taxon>
        <taxon>Solimonas</taxon>
    </lineage>
</organism>
<proteinExistence type="inferred from homology"/>
<reference evidence="5" key="1">
    <citation type="submission" date="2020-03" db="EMBL/GenBank/DDBJ databases">
        <title>Solimonas marina sp. nov., isolated from deep seawater of the Pacific Ocean.</title>
        <authorList>
            <person name="Liu X."/>
            <person name="Lai Q."/>
            <person name="Sun F."/>
            <person name="Gai Y."/>
            <person name="Li G."/>
            <person name="Shao Z."/>
        </authorList>
    </citation>
    <scope>NUCLEOTIDE SEQUENCE</scope>
    <source>
        <strain evidence="5">C16B3</strain>
    </source>
</reference>
<evidence type="ECO:0000256" key="3">
    <source>
        <dbReference type="ARBA" id="ARBA00023002"/>
    </source>
</evidence>
<sequence>MNDSSKADIGKQGADLNSRAHTLGANRSLTQRLGIGLQNGLESFVAWASREPDAPVYDSAQFPWTRELEANWMLVRRELEQVMTQRDNLPAFHQILDEVRTITTDDLWKTYWLLSAGMDCSENQRQCPETTRLLRQIPAASTAFFSILAPGKKIPPHRGAYNGILRCHLGLIVPQPAEHVAIRVGNQICHWREGETLIFDDSFNHEVWNDTDGWRVVLFIDFARPLRQPWHLMNRALLGTAQFLPLLRRANARHRDWKRRFYTKAD</sequence>
<protein>
    <submittedName>
        <fullName evidence="5">Aspartyl/asparaginyl beta-hydroxylase domain-containing protein</fullName>
    </submittedName>
</protein>
<dbReference type="Gene3D" id="2.60.120.330">
    <property type="entry name" value="B-lactam Antibiotic, Isopenicillin N Synthase, Chain"/>
    <property type="match status" value="1"/>
</dbReference>
<dbReference type="Pfam" id="PF05118">
    <property type="entry name" value="Asp_Arg_Hydrox"/>
    <property type="match status" value="1"/>
</dbReference>
<dbReference type="RefSeq" id="WP_168148992.1">
    <property type="nucleotide sequence ID" value="NZ_JAAVXB010000009.1"/>
</dbReference>
<dbReference type="AlphaFoldDB" id="A0A969WA95"/>